<dbReference type="Proteomes" id="UP000616143">
    <property type="component" value="Unassembled WGS sequence"/>
</dbReference>
<dbReference type="InterPro" id="IPR035985">
    <property type="entry name" value="Ubiquitin-activating_enz"/>
</dbReference>
<evidence type="ECO:0000259" key="1">
    <source>
        <dbReference type="Pfam" id="PF00899"/>
    </source>
</evidence>
<dbReference type="RefSeq" id="WP_126451175.1">
    <property type="nucleotide sequence ID" value="NZ_AP018553.1"/>
</dbReference>
<evidence type="ECO:0000313" key="4">
    <source>
        <dbReference type="Proteomes" id="UP000276741"/>
    </source>
</evidence>
<dbReference type="GO" id="GO:0008641">
    <property type="term" value="F:ubiquitin-like modifier activating enzyme activity"/>
    <property type="evidence" value="ECO:0007669"/>
    <property type="project" value="InterPro"/>
</dbReference>
<reference evidence="4" key="2">
    <citation type="submission" date="2018-04" db="EMBL/GenBank/DDBJ databases">
        <title>Complete genome sequence of Sulfodiicoccus acidiphilus strain HS-1.</title>
        <authorList>
            <person name="Sakai H.D."/>
            <person name="Kurosawa N."/>
        </authorList>
    </citation>
    <scope>NUCLEOTIDE SEQUENCE [LARGE SCALE GENOMIC DNA]</scope>
    <source>
        <strain evidence="4">HS-1</strain>
    </source>
</reference>
<dbReference type="Gene3D" id="3.40.50.720">
    <property type="entry name" value="NAD(P)-binding Rossmann-like Domain"/>
    <property type="match status" value="1"/>
</dbReference>
<accession>A0A348B6Z4</accession>
<dbReference type="PANTHER" id="PTHR10953">
    <property type="entry name" value="UBIQUITIN-ACTIVATING ENZYME E1"/>
    <property type="match status" value="1"/>
</dbReference>
<protein>
    <submittedName>
        <fullName evidence="2">Thiamine biosynthesis protein ThiF</fullName>
    </submittedName>
</protein>
<dbReference type="GO" id="GO:0005737">
    <property type="term" value="C:cytoplasm"/>
    <property type="evidence" value="ECO:0007669"/>
    <property type="project" value="TreeGrafter"/>
</dbReference>
<dbReference type="AlphaFoldDB" id="A0A348B6Z4"/>
<reference evidence="3" key="1">
    <citation type="journal article" date="2014" name="Int. J. Syst. Evol. Microbiol.">
        <title>Complete genome sequence of Corynebacterium casei LMG S-19264T (=DSM 44701T), isolated from a smear-ripened cheese.</title>
        <authorList>
            <consortium name="US DOE Joint Genome Institute (JGI-PGF)"/>
            <person name="Walter F."/>
            <person name="Albersmeier A."/>
            <person name="Kalinowski J."/>
            <person name="Ruckert C."/>
        </authorList>
    </citation>
    <scope>NUCLEOTIDE SEQUENCE</scope>
    <source>
        <strain evidence="3">JCM 31740</strain>
    </source>
</reference>
<dbReference type="OrthoDB" id="7915at2157"/>
<reference evidence="3" key="4">
    <citation type="submission" date="2020-09" db="EMBL/GenBank/DDBJ databases">
        <authorList>
            <person name="Sun Q."/>
            <person name="Ohkuma M."/>
        </authorList>
    </citation>
    <scope>NUCLEOTIDE SEQUENCE</scope>
    <source>
        <strain evidence="3">JCM 31740</strain>
    </source>
</reference>
<name>A0A348B6Z4_9CREN</name>
<evidence type="ECO:0000313" key="3">
    <source>
        <dbReference type="EMBL" id="GGU03263.1"/>
    </source>
</evidence>
<evidence type="ECO:0000313" key="2">
    <source>
        <dbReference type="EMBL" id="BBD73946.1"/>
    </source>
</evidence>
<dbReference type="EMBL" id="AP018553">
    <property type="protein sequence ID" value="BBD73946.1"/>
    <property type="molecule type" value="Genomic_DNA"/>
</dbReference>
<gene>
    <name evidence="3" type="ORF">GCM10007116_20260</name>
    <name evidence="2" type="ORF">HS1genome_2335</name>
</gene>
<dbReference type="CDD" id="cd00757">
    <property type="entry name" value="ThiF_MoeB_HesA_family"/>
    <property type="match status" value="1"/>
</dbReference>
<proteinExistence type="predicted"/>
<feature type="domain" description="THIF-type NAD/FAD binding fold" evidence="1">
    <location>
        <begin position="22"/>
        <end position="248"/>
    </location>
</feature>
<sequence>MENVDYKQVNFQASLVKVVERYSRQVLALGLETQEKLREISILVAGCGATGSHVLELLVRMGVREVLVVDPDIVELSNLHRTSLFKEEDVGSPKAKVCARRATEINSEVSIKPFVDMIDQSNVLKFVKTVDFVFDGLDSMYSRLILNDAAVQLGRPLVYGGVEGEYGTAYLIVPHRTACLSCFVEGEQGIGSCEVIGTTGPIIGLVASLEVQLFLNYLRGIEGVGLTYIDGKNLEIRTVPISKNPKCQACSLGLFNYLGNNFNPQHCGITRVSEPKNEVPTFVKDEVKVFASPAGKIICYGSTCFNKLQIH</sequence>
<dbReference type="SUPFAM" id="SSF69572">
    <property type="entry name" value="Activating enzymes of the ubiquitin-like proteins"/>
    <property type="match status" value="1"/>
</dbReference>
<dbReference type="Proteomes" id="UP000276741">
    <property type="component" value="Chromosome"/>
</dbReference>
<dbReference type="EMBL" id="BMQS01000025">
    <property type="protein sequence ID" value="GGU03263.1"/>
    <property type="molecule type" value="Genomic_DNA"/>
</dbReference>
<organism evidence="2 4">
    <name type="scientific">Sulfodiicoccus acidiphilus</name>
    <dbReference type="NCBI Taxonomy" id="1670455"/>
    <lineage>
        <taxon>Archaea</taxon>
        <taxon>Thermoproteota</taxon>
        <taxon>Thermoprotei</taxon>
        <taxon>Sulfolobales</taxon>
        <taxon>Sulfolobaceae</taxon>
        <taxon>Sulfodiicoccus</taxon>
    </lineage>
</organism>
<dbReference type="InterPro" id="IPR045886">
    <property type="entry name" value="ThiF/MoeB/HesA"/>
</dbReference>
<dbReference type="GO" id="GO:0016779">
    <property type="term" value="F:nucleotidyltransferase activity"/>
    <property type="evidence" value="ECO:0007669"/>
    <property type="project" value="TreeGrafter"/>
</dbReference>
<dbReference type="Pfam" id="PF00899">
    <property type="entry name" value="ThiF"/>
    <property type="match status" value="1"/>
</dbReference>
<dbReference type="PANTHER" id="PTHR10953:SF102">
    <property type="entry name" value="ADENYLYLTRANSFERASE AND SULFURTRANSFERASE MOCS3"/>
    <property type="match status" value="1"/>
</dbReference>
<dbReference type="GeneID" id="38667786"/>
<dbReference type="GO" id="GO:0004792">
    <property type="term" value="F:thiosulfate-cyanide sulfurtransferase activity"/>
    <property type="evidence" value="ECO:0007669"/>
    <property type="project" value="TreeGrafter"/>
</dbReference>
<keyword evidence="4" id="KW-1185">Reference proteome</keyword>
<reference evidence="2" key="3">
    <citation type="journal article" date="2019" name="BMC Res. Notes">
        <title>Complete genome sequence of the Sulfodiicoccus acidiphilus strain HS-1T, the first crenarchaeon that lacks polB3, isolated from an acidic hot spring in Ohwaku-dani, Hakone, Japan.</title>
        <authorList>
            <person name="Sakai H.D."/>
            <person name="Kurosawa N."/>
        </authorList>
    </citation>
    <scope>NUCLEOTIDE SEQUENCE</scope>
    <source>
        <strain evidence="2">HS-1</strain>
    </source>
</reference>
<dbReference type="InterPro" id="IPR000594">
    <property type="entry name" value="ThiF_NAD_FAD-bd"/>
</dbReference>
<dbReference type="KEGG" id="sacd:HS1genome_2335"/>